<evidence type="ECO:0000259" key="1">
    <source>
        <dbReference type="Pfam" id="PF21757"/>
    </source>
</evidence>
<reference evidence="3" key="3">
    <citation type="submission" date="2018-07" db="EMBL/GenBank/DDBJ databases">
        <authorList>
            <person name="Quirk P.G."/>
            <person name="Krulwich T.A."/>
        </authorList>
    </citation>
    <scope>NUCLEOTIDE SEQUENCE</scope>
    <source>
        <strain evidence="3">CCRI-19302</strain>
    </source>
</reference>
<dbReference type="EMBL" id="QICS01000005">
    <property type="protein sequence ID" value="PXV90320.1"/>
    <property type="molecule type" value="Genomic_DNA"/>
</dbReference>
<organism evidence="2 5">
    <name type="scientific">Lachnotalea glycerini</name>
    <dbReference type="NCBI Taxonomy" id="1763509"/>
    <lineage>
        <taxon>Bacteria</taxon>
        <taxon>Bacillati</taxon>
        <taxon>Bacillota</taxon>
        <taxon>Clostridia</taxon>
        <taxon>Lachnospirales</taxon>
        <taxon>Lachnospiraceae</taxon>
        <taxon>Lachnotalea</taxon>
    </lineage>
</organism>
<sequence length="87" mass="9733">MKKRIPISELASVDIESVNKADLVDVSSFTFDTTVPQEQRAARVIEAVKNPYCFRVGDMGVKLEFSENAPPLQDVFADFLKRKKSGL</sequence>
<reference evidence="3 4" key="1">
    <citation type="journal article" date="2017" name="Genome Announc.">
        <title>Draft Genome Sequence of a Sporulating and Motile Strain of Lachnotalea glycerini Isolated from Water in Quebec City, Canada.</title>
        <authorList>
            <person name="Maheux A.F."/>
            <person name="Boudreau D.K."/>
            <person name="Berube E."/>
            <person name="Boissinot M."/>
            <person name="Raymond F."/>
            <person name="Brodeur S."/>
            <person name="Corbeil J."/>
            <person name="Isabel S."/>
            <person name="Omar R.F."/>
            <person name="Bergeron M.G."/>
        </authorList>
    </citation>
    <scope>NUCLEOTIDE SEQUENCE [LARGE SCALE GENOMIC DNA]</scope>
    <source>
        <strain evidence="3 4">CCRI-19302</strain>
    </source>
</reference>
<dbReference type="Proteomes" id="UP000216411">
    <property type="component" value="Unassembled WGS sequence"/>
</dbReference>
<proteinExistence type="predicted"/>
<dbReference type="InterPro" id="IPR049222">
    <property type="entry name" value="DUF6870"/>
</dbReference>
<accession>A0A255IQI3</accession>
<evidence type="ECO:0000313" key="2">
    <source>
        <dbReference type="EMBL" id="PXV90320.1"/>
    </source>
</evidence>
<dbReference type="AlphaFoldDB" id="A0A255IQI3"/>
<evidence type="ECO:0000313" key="3">
    <source>
        <dbReference type="EMBL" id="RDY29926.1"/>
    </source>
</evidence>
<evidence type="ECO:0000313" key="4">
    <source>
        <dbReference type="Proteomes" id="UP000216411"/>
    </source>
</evidence>
<dbReference type="Pfam" id="PF21757">
    <property type="entry name" value="DUF6870"/>
    <property type="match status" value="1"/>
</dbReference>
<dbReference type="Proteomes" id="UP000247523">
    <property type="component" value="Unassembled WGS sequence"/>
</dbReference>
<dbReference type="OrthoDB" id="9797040at2"/>
<comment type="caution">
    <text evidence="2">The sequence shown here is derived from an EMBL/GenBank/DDBJ whole genome shotgun (WGS) entry which is preliminary data.</text>
</comment>
<evidence type="ECO:0000313" key="5">
    <source>
        <dbReference type="Proteomes" id="UP000247523"/>
    </source>
</evidence>
<protein>
    <recommendedName>
        <fullName evidence="1">DUF6870 domain-containing protein</fullName>
    </recommendedName>
</protein>
<gene>
    <name evidence="2" type="ORF">C8E03_105230</name>
    <name evidence="3" type="ORF">CG710_017280</name>
</gene>
<keyword evidence="4" id="KW-1185">Reference proteome</keyword>
<reference evidence="2 5" key="2">
    <citation type="submission" date="2018-05" db="EMBL/GenBank/DDBJ databases">
        <title>Genomic Encyclopedia of Type Strains, Phase IV (KMG-IV): sequencing the most valuable type-strain genomes for metagenomic binning, comparative biology and taxonomic classification.</title>
        <authorList>
            <person name="Goeker M."/>
        </authorList>
    </citation>
    <scope>NUCLEOTIDE SEQUENCE [LARGE SCALE GENOMIC DNA]</scope>
    <source>
        <strain evidence="2 5">DSM 28816</strain>
    </source>
</reference>
<dbReference type="RefSeq" id="WP_094375872.1">
    <property type="nucleotide sequence ID" value="NZ_NOKA02000056.1"/>
</dbReference>
<feature type="domain" description="DUF6870" evidence="1">
    <location>
        <begin position="11"/>
        <end position="80"/>
    </location>
</feature>
<dbReference type="EMBL" id="NOKA02000056">
    <property type="protein sequence ID" value="RDY29926.1"/>
    <property type="molecule type" value="Genomic_DNA"/>
</dbReference>
<name>A0A255IQI3_9FIRM</name>